<evidence type="ECO:0000256" key="1">
    <source>
        <dbReference type="SAM" id="MobiDB-lite"/>
    </source>
</evidence>
<dbReference type="EMBL" id="UZAU01000810">
    <property type="status" value="NOT_ANNOTATED_CDS"/>
    <property type="molecule type" value="Genomic_DNA"/>
</dbReference>
<accession>A0A803QPK9</accession>
<organism evidence="2 3">
    <name type="scientific">Cannabis sativa</name>
    <name type="common">Hemp</name>
    <name type="synonym">Marijuana</name>
    <dbReference type="NCBI Taxonomy" id="3483"/>
    <lineage>
        <taxon>Eukaryota</taxon>
        <taxon>Viridiplantae</taxon>
        <taxon>Streptophyta</taxon>
        <taxon>Embryophyta</taxon>
        <taxon>Tracheophyta</taxon>
        <taxon>Spermatophyta</taxon>
        <taxon>Magnoliopsida</taxon>
        <taxon>eudicotyledons</taxon>
        <taxon>Gunneridae</taxon>
        <taxon>Pentapetalae</taxon>
        <taxon>rosids</taxon>
        <taxon>fabids</taxon>
        <taxon>Rosales</taxon>
        <taxon>Cannabaceae</taxon>
        <taxon>Cannabis</taxon>
    </lineage>
</organism>
<evidence type="ECO:0000313" key="3">
    <source>
        <dbReference type="Proteomes" id="UP000596661"/>
    </source>
</evidence>
<keyword evidence="3" id="KW-1185">Reference proteome</keyword>
<proteinExistence type="predicted"/>
<reference evidence="2" key="1">
    <citation type="submission" date="2021-03" db="UniProtKB">
        <authorList>
            <consortium name="EnsemblPlants"/>
        </authorList>
    </citation>
    <scope>IDENTIFICATION</scope>
</reference>
<dbReference type="Gramene" id="evm.model.10.615">
    <property type="protein sequence ID" value="cds.evm.model.10.615"/>
    <property type="gene ID" value="evm.TU.10.615"/>
</dbReference>
<dbReference type="Proteomes" id="UP000596661">
    <property type="component" value="Unassembled WGS sequence"/>
</dbReference>
<protein>
    <submittedName>
        <fullName evidence="2">Uncharacterized protein</fullName>
    </submittedName>
</protein>
<sequence length="250" mass="27474">MLVPQGSEEQVVFTTLEPIPMIIGSFKQSTGDFKVPKYSDWKRVLVHADEEDRDYVARTYYLKSTTPREAEDDASEEFSNYFGSSSSSDDYDMDLDLEDVLRSPTCPIKKSKKRATLIGDALGSTQEPLKRIKKTTNKKRATKQLTIEQEESLGNSTAPSYCELKAKIDDNVGVDEEEGPIETTTEEEELEMGVLLSSNKCGRRTVVDLRRGCTCNGGTVGGLVAPGADMGCGVGFGSSICIKQRRDPSS</sequence>
<evidence type="ECO:0000313" key="2">
    <source>
        <dbReference type="EnsemblPlants" id="cds.evm.model.10.615"/>
    </source>
</evidence>
<feature type="region of interest" description="Disordered" evidence="1">
    <location>
        <begin position="66"/>
        <end position="87"/>
    </location>
</feature>
<feature type="compositionally biased region" description="Low complexity" evidence="1">
    <location>
        <begin position="77"/>
        <end position="87"/>
    </location>
</feature>
<dbReference type="EnsemblPlants" id="evm.model.10.615">
    <property type="protein sequence ID" value="cds.evm.model.10.615"/>
    <property type="gene ID" value="evm.TU.10.615"/>
</dbReference>
<name>A0A803QPK9_CANSA</name>
<dbReference type="AlphaFoldDB" id="A0A803QPK9"/>